<keyword evidence="2" id="KW-0812">Transmembrane</keyword>
<accession>A0A840IAH9</accession>
<feature type="transmembrane region" description="Helical" evidence="2">
    <location>
        <begin position="20"/>
        <end position="39"/>
    </location>
</feature>
<keyword evidence="2" id="KW-0472">Membrane</keyword>
<keyword evidence="2" id="KW-1133">Transmembrane helix</keyword>
<gene>
    <name evidence="3" type="ORF">BDZ31_000697</name>
</gene>
<name>A0A840IAH9_9ACTN</name>
<dbReference type="AlphaFoldDB" id="A0A840IAH9"/>
<keyword evidence="4" id="KW-1185">Reference proteome</keyword>
<evidence type="ECO:0000256" key="1">
    <source>
        <dbReference type="SAM" id="Coils"/>
    </source>
</evidence>
<keyword evidence="3" id="KW-0132">Cell division</keyword>
<dbReference type="EMBL" id="JACHNU010000001">
    <property type="protein sequence ID" value="MBB4661124.1"/>
    <property type="molecule type" value="Genomic_DNA"/>
</dbReference>
<proteinExistence type="predicted"/>
<dbReference type="GO" id="GO:0051301">
    <property type="term" value="P:cell division"/>
    <property type="evidence" value="ECO:0007669"/>
    <property type="project" value="UniProtKB-KW"/>
</dbReference>
<sequence>MNPLALLAAAPAVPYEKAGRFVAAAFIVLFACVLIYVAIMATKLQRLERDLSELNRALDEQERAKAAASAADEPPVGAEAS</sequence>
<organism evidence="3 4">
    <name type="scientific">Conexibacter arvalis</name>
    <dbReference type="NCBI Taxonomy" id="912552"/>
    <lineage>
        <taxon>Bacteria</taxon>
        <taxon>Bacillati</taxon>
        <taxon>Actinomycetota</taxon>
        <taxon>Thermoleophilia</taxon>
        <taxon>Solirubrobacterales</taxon>
        <taxon>Conexibacteraceae</taxon>
        <taxon>Conexibacter</taxon>
    </lineage>
</organism>
<reference evidence="3 4" key="1">
    <citation type="submission" date="2020-08" db="EMBL/GenBank/DDBJ databases">
        <title>Genomic Encyclopedia of Archaeal and Bacterial Type Strains, Phase II (KMG-II): from individual species to whole genera.</title>
        <authorList>
            <person name="Goeker M."/>
        </authorList>
    </citation>
    <scope>NUCLEOTIDE SEQUENCE [LARGE SCALE GENOMIC DNA]</scope>
    <source>
        <strain evidence="3 4">DSM 23288</strain>
    </source>
</reference>
<evidence type="ECO:0000313" key="3">
    <source>
        <dbReference type="EMBL" id="MBB4661124.1"/>
    </source>
</evidence>
<comment type="caution">
    <text evidence="3">The sequence shown here is derived from an EMBL/GenBank/DDBJ whole genome shotgun (WGS) entry which is preliminary data.</text>
</comment>
<keyword evidence="1" id="KW-0175">Coiled coil</keyword>
<evidence type="ECO:0000256" key="2">
    <source>
        <dbReference type="SAM" id="Phobius"/>
    </source>
</evidence>
<keyword evidence="3" id="KW-0131">Cell cycle</keyword>
<protein>
    <submittedName>
        <fullName evidence="3">Cell division protein FtsL</fullName>
    </submittedName>
</protein>
<dbReference type="RefSeq" id="WP_183339022.1">
    <property type="nucleotide sequence ID" value="NZ_JACHNU010000001.1"/>
</dbReference>
<dbReference type="Proteomes" id="UP000585272">
    <property type="component" value="Unassembled WGS sequence"/>
</dbReference>
<evidence type="ECO:0000313" key="4">
    <source>
        <dbReference type="Proteomes" id="UP000585272"/>
    </source>
</evidence>
<feature type="coiled-coil region" evidence="1">
    <location>
        <begin position="37"/>
        <end position="71"/>
    </location>
</feature>